<sequence>MVEPKHLLRVSPYGRISDSDEERAPGIDRQLRTVYPLIERNGAVPTREYIDNDKSAFKEDVVRDEGFEPWLEDFIADKTDGIAAWDLDRVFRQPIDLERVIKAYCQAYFKEKRPKPVFWTASMTLDLTDTDGQMVARMLVSVANQSSGKTAKRSSDFYRDEAYKGIIYSNYPAFGRNPDGSLNEVQVTIARDGAEELRNGVRPTGLAEMWREAGITTARGGRWTGHGVSRLYRDPGIAGIAVYKGEALKDADGNYIMRKDGAILNIATWEDVCEEINPSARKRPTSTPAAFRYLAWSGASSGV</sequence>
<evidence type="ECO:0000259" key="1">
    <source>
        <dbReference type="SMART" id="SM00857"/>
    </source>
</evidence>
<organism evidence="2">
    <name type="scientific">Streptomyces sp. R39</name>
    <dbReference type="NCBI Taxonomy" id="3238631"/>
    <lineage>
        <taxon>Bacteria</taxon>
        <taxon>Bacillati</taxon>
        <taxon>Actinomycetota</taxon>
        <taxon>Actinomycetes</taxon>
        <taxon>Kitasatosporales</taxon>
        <taxon>Streptomycetaceae</taxon>
        <taxon>Streptomyces</taxon>
    </lineage>
</organism>
<dbReference type="AlphaFoldDB" id="A0AB39QLY0"/>
<dbReference type="Pfam" id="PF07508">
    <property type="entry name" value="Recombinase"/>
    <property type="match status" value="1"/>
</dbReference>
<dbReference type="PANTHER" id="PTHR30461">
    <property type="entry name" value="DNA-INVERTASE FROM LAMBDOID PROPHAGE"/>
    <property type="match status" value="1"/>
</dbReference>
<evidence type="ECO:0000313" key="2">
    <source>
        <dbReference type="EMBL" id="XDQ41974.1"/>
    </source>
</evidence>
<proteinExistence type="predicted"/>
<dbReference type="GO" id="GO:0003677">
    <property type="term" value="F:DNA binding"/>
    <property type="evidence" value="ECO:0007669"/>
    <property type="project" value="InterPro"/>
</dbReference>
<dbReference type="InterPro" id="IPR038109">
    <property type="entry name" value="DNA_bind_recomb_sf"/>
</dbReference>
<dbReference type="InterPro" id="IPR006119">
    <property type="entry name" value="Resolv_N"/>
</dbReference>
<dbReference type="CDD" id="cd00338">
    <property type="entry name" value="Ser_Recombinase"/>
    <property type="match status" value="1"/>
</dbReference>
<dbReference type="Gene3D" id="3.40.50.1390">
    <property type="entry name" value="Resolvase, N-terminal catalytic domain"/>
    <property type="match status" value="1"/>
</dbReference>
<dbReference type="SMART" id="SM00857">
    <property type="entry name" value="Resolvase"/>
    <property type="match status" value="1"/>
</dbReference>
<reference evidence="2" key="1">
    <citation type="submission" date="2024-07" db="EMBL/GenBank/DDBJ databases">
        <authorList>
            <person name="Yu S.T."/>
        </authorList>
    </citation>
    <scope>NUCLEOTIDE SEQUENCE</scope>
    <source>
        <strain evidence="2">R39</strain>
    </source>
</reference>
<dbReference type="RefSeq" id="WP_369221524.1">
    <property type="nucleotide sequence ID" value="NZ_CP163441.1"/>
</dbReference>
<dbReference type="Pfam" id="PF00239">
    <property type="entry name" value="Resolvase"/>
    <property type="match status" value="1"/>
</dbReference>
<dbReference type="PANTHER" id="PTHR30461:SF23">
    <property type="entry name" value="DNA RECOMBINASE-RELATED"/>
    <property type="match status" value="1"/>
</dbReference>
<dbReference type="Gene3D" id="3.90.1750.20">
    <property type="entry name" value="Putative Large Serine Recombinase, Chain B, Domain 2"/>
    <property type="match status" value="1"/>
</dbReference>
<dbReference type="InterPro" id="IPR050639">
    <property type="entry name" value="SSR_resolvase"/>
</dbReference>
<dbReference type="GO" id="GO:0000150">
    <property type="term" value="F:DNA strand exchange activity"/>
    <property type="evidence" value="ECO:0007669"/>
    <property type="project" value="InterPro"/>
</dbReference>
<dbReference type="InterPro" id="IPR011109">
    <property type="entry name" value="DNA_bind_recombinase_dom"/>
</dbReference>
<dbReference type="InterPro" id="IPR036162">
    <property type="entry name" value="Resolvase-like_N_sf"/>
</dbReference>
<feature type="domain" description="Resolvase/invertase-type recombinase catalytic" evidence="1">
    <location>
        <begin position="13"/>
        <end position="158"/>
    </location>
</feature>
<name>A0AB39QLY0_9ACTN</name>
<protein>
    <submittedName>
        <fullName evidence="2">Recombinase family protein</fullName>
    </submittedName>
</protein>
<gene>
    <name evidence="2" type="ORF">AB5J52_06700</name>
</gene>
<dbReference type="SUPFAM" id="SSF53041">
    <property type="entry name" value="Resolvase-like"/>
    <property type="match status" value="1"/>
</dbReference>
<accession>A0AB39QLY0</accession>
<dbReference type="EMBL" id="CP163441">
    <property type="protein sequence ID" value="XDQ41974.1"/>
    <property type="molecule type" value="Genomic_DNA"/>
</dbReference>